<feature type="domain" description="N-acetyltransferase" evidence="1">
    <location>
        <begin position="36"/>
        <end position="178"/>
    </location>
</feature>
<dbReference type="InterPro" id="IPR051908">
    <property type="entry name" value="Ribosomal_N-acetyltransferase"/>
</dbReference>
<name>A0A4Y8INU6_9BACI</name>
<dbReference type="InterPro" id="IPR016181">
    <property type="entry name" value="Acyl_CoA_acyltransferase"/>
</dbReference>
<evidence type="ECO:0000259" key="1">
    <source>
        <dbReference type="PROSITE" id="PS51186"/>
    </source>
</evidence>
<reference evidence="2 3" key="1">
    <citation type="submission" date="2019-03" db="EMBL/GenBank/DDBJ databases">
        <authorList>
            <person name="He R.-H."/>
        </authorList>
    </citation>
    <scope>NUCLEOTIDE SEQUENCE [LARGE SCALE GENOMIC DNA]</scope>
    <source>
        <strain evidence="3">SH 714</strain>
    </source>
</reference>
<dbReference type="Gene3D" id="3.40.630.30">
    <property type="match status" value="1"/>
</dbReference>
<comment type="caution">
    <text evidence="2">The sequence shown here is derived from an EMBL/GenBank/DDBJ whole genome shotgun (WGS) entry which is preliminary data.</text>
</comment>
<accession>A0A4Y8INU6</accession>
<dbReference type="SUPFAM" id="SSF55729">
    <property type="entry name" value="Acyl-CoA N-acyltransferases (Nat)"/>
    <property type="match status" value="1"/>
</dbReference>
<sequence length="187" mass="21609">MNPILLDIPTELETERLLLRAPRPGDGEVVNQAVRQSINELKEWLVFAQEIPKVEESESNQREAFAKFIKRECFRYLMFNKVTDAFIGTISYENVNWDVPKAEIGYWIHTEQSGKGYMTEAAEKLTDFGLDHIGFKRIEIRTDKENHNSRSVPERLGYELEAILKNDDISVDGGEPRDTCIYAKIKK</sequence>
<dbReference type="OrthoDB" id="9799321at2"/>
<dbReference type="InterPro" id="IPR000182">
    <property type="entry name" value="GNAT_dom"/>
</dbReference>
<gene>
    <name evidence="2" type="ORF">E3U55_08405</name>
</gene>
<dbReference type="EMBL" id="SOPW01000007">
    <property type="protein sequence ID" value="TFB21833.1"/>
    <property type="molecule type" value="Genomic_DNA"/>
</dbReference>
<dbReference type="GO" id="GO:0008999">
    <property type="term" value="F:protein-N-terminal-alanine acetyltransferase activity"/>
    <property type="evidence" value="ECO:0007669"/>
    <property type="project" value="TreeGrafter"/>
</dbReference>
<dbReference type="AlphaFoldDB" id="A0A4Y8INU6"/>
<dbReference type="RefSeq" id="WP_134339978.1">
    <property type="nucleotide sequence ID" value="NZ_SOPW01000007.1"/>
</dbReference>
<protein>
    <submittedName>
        <fullName evidence="2">N-acetyltransferase</fullName>
    </submittedName>
</protein>
<organism evidence="2 3">
    <name type="scientific">Filobacillus milosensis</name>
    <dbReference type="NCBI Taxonomy" id="94137"/>
    <lineage>
        <taxon>Bacteria</taxon>
        <taxon>Bacillati</taxon>
        <taxon>Bacillota</taxon>
        <taxon>Bacilli</taxon>
        <taxon>Bacillales</taxon>
        <taxon>Bacillaceae</taxon>
        <taxon>Filobacillus</taxon>
    </lineage>
</organism>
<dbReference type="GO" id="GO:1990189">
    <property type="term" value="F:protein N-terminal-serine acetyltransferase activity"/>
    <property type="evidence" value="ECO:0007669"/>
    <property type="project" value="TreeGrafter"/>
</dbReference>
<dbReference type="PANTHER" id="PTHR43441">
    <property type="entry name" value="RIBOSOMAL-PROTEIN-SERINE ACETYLTRANSFERASE"/>
    <property type="match status" value="1"/>
</dbReference>
<keyword evidence="2" id="KW-0808">Transferase</keyword>
<evidence type="ECO:0000313" key="2">
    <source>
        <dbReference type="EMBL" id="TFB21833.1"/>
    </source>
</evidence>
<keyword evidence="3" id="KW-1185">Reference proteome</keyword>
<dbReference type="PROSITE" id="PS51186">
    <property type="entry name" value="GNAT"/>
    <property type="match status" value="1"/>
</dbReference>
<proteinExistence type="predicted"/>
<evidence type="ECO:0000313" key="3">
    <source>
        <dbReference type="Proteomes" id="UP000297975"/>
    </source>
</evidence>
<dbReference type="GO" id="GO:0005737">
    <property type="term" value="C:cytoplasm"/>
    <property type="evidence" value="ECO:0007669"/>
    <property type="project" value="TreeGrafter"/>
</dbReference>
<dbReference type="Pfam" id="PF13302">
    <property type="entry name" value="Acetyltransf_3"/>
    <property type="match status" value="1"/>
</dbReference>
<dbReference type="Proteomes" id="UP000297975">
    <property type="component" value="Unassembled WGS sequence"/>
</dbReference>
<dbReference type="PANTHER" id="PTHR43441:SF3">
    <property type="entry name" value="ACETYLTRANSFERASE"/>
    <property type="match status" value="1"/>
</dbReference>